<dbReference type="GO" id="GO:0034599">
    <property type="term" value="P:cellular response to oxidative stress"/>
    <property type="evidence" value="ECO:0007669"/>
    <property type="project" value="InterPro"/>
</dbReference>
<feature type="domain" description="Nitroreductase" evidence="8">
    <location>
        <begin position="44"/>
        <end position="211"/>
    </location>
</feature>
<dbReference type="GO" id="GO:0005634">
    <property type="term" value="C:nucleus"/>
    <property type="evidence" value="ECO:0007669"/>
    <property type="project" value="UniProtKB-SubCell"/>
</dbReference>
<dbReference type="SUPFAM" id="SSF55469">
    <property type="entry name" value="FMN-dependent nitroreductase-like"/>
    <property type="match status" value="1"/>
</dbReference>
<evidence type="ECO:0000256" key="3">
    <source>
        <dbReference type="ARBA" id="ARBA00007118"/>
    </source>
</evidence>
<dbReference type="PANTHER" id="PTHR43035:SF1">
    <property type="entry name" value="FATTY ACID REPRESSION MUTANT PROTEIN 2-RELATED"/>
    <property type="match status" value="1"/>
</dbReference>
<dbReference type="CDD" id="cd02140">
    <property type="entry name" value="Frm2-like"/>
    <property type="match status" value="1"/>
</dbReference>
<evidence type="ECO:0000259" key="8">
    <source>
        <dbReference type="Pfam" id="PF00881"/>
    </source>
</evidence>
<evidence type="ECO:0000313" key="9">
    <source>
        <dbReference type="EMBL" id="KAF9749039.1"/>
    </source>
</evidence>
<keyword evidence="7" id="KW-0812">Transmembrane</keyword>
<keyword evidence="7" id="KW-0472">Membrane</keyword>
<keyword evidence="6" id="KW-0539">Nucleus</keyword>
<keyword evidence="4" id="KW-0963">Cytoplasm</keyword>
<organism evidence="9 10">
    <name type="scientific">Bionectria ochroleuca</name>
    <name type="common">Gliocladium roseum</name>
    <dbReference type="NCBI Taxonomy" id="29856"/>
    <lineage>
        <taxon>Eukaryota</taxon>
        <taxon>Fungi</taxon>
        <taxon>Dikarya</taxon>
        <taxon>Ascomycota</taxon>
        <taxon>Pezizomycotina</taxon>
        <taxon>Sordariomycetes</taxon>
        <taxon>Hypocreomycetidae</taxon>
        <taxon>Hypocreales</taxon>
        <taxon>Bionectriaceae</taxon>
        <taxon>Clonostachys</taxon>
    </lineage>
</organism>
<keyword evidence="7" id="KW-1133">Transmembrane helix</keyword>
<dbReference type="Gene3D" id="3.40.109.10">
    <property type="entry name" value="NADH Oxidase"/>
    <property type="match status" value="1"/>
</dbReference>
<evidence type="ECO:0000256" key="4">
    <source>
        <dbReference type="ARBA" id="ARBA00022490"/>
    </source>
</evidence>
<protein>
    <recommendedName>
        <fullName evidence="8">Nitroreductase domain-containing protein</fullName>
    </recommendedName>
</protein>
<dbReference type="GO" id="GO:0016491">
    <property type="term" value="F:oxidoreductase activity"/>
    <property type="evidence" value="ECO:0007669"/>
    <property type="project" value="UniProtKB-KW"/>
</dbReference>
<evidence type="ECO:0000256" key="5">
    <source>
        <dbReference type="ARBA" id="ARBA00023002"/>
    </source>
</evidence>
<dbReference type="GO" id="GO:0005737">
    <property type="term" value="C:cytoplasm"/>
    <property type="evidence" value="ECO:0007669"/>
    <property type="project" value="UniProtKB-SubCell"/>
</dbReference>
<name>A0A8H7KAU0_BIOOC</name>
<dbReference type="AlphaFoldDB" id="A0A8H7KAU0"/>
<dbReference type="InterPro" id="IPR000415">
    <property type="entry name" value="Nitroreductase-like"/>
</dbReference>
<keyword evidence="5" id="KW-0560">Oxidoreductase</keyword>
<dbReference type="InterPro" id="IPR029479">
    <property type="entry name" value="Nitroreductase"/>
</dbReference>
<dbReference type="PANTHER" id="PTHR43035">
    <property type="entry name" value="FATTY ACID REPRESSION MUTANT PROTEIN 2-RELATED"/>
    <property type="match status" value="1"/>
</dbReference>
<accession>A0A8H7KAU0</accession>
<proteinExistence type="inferred from homology"/>
<sequence>MSTAKQGSTFWLSITGLLCSIFFLAGQYYAGGPTSPSTPFLDFVKARRTYYALNDALPFSKETVVEIVQELVQDVPSAFNSQSNRVVILFDQEHGKFWDTVSRTLKNVVAEDQWESTSDRIATFKAAAGSVLFFVDKAVVQEFAANIPAYADEFPAWATESGGMLQHSAWTALEAKGLGANLQHYNLVNEEIAKTWNLPATWRLKSQLVFGGRTGEPGEKTFKPLSEKLKVFGA</sequence>
<dbReference type="Proteomes" id="UP000616885">
    <property type="component" value="Unassembled WGS sequence"/>
</dbReference>
<reference evidence="9" key="1">
    <citation type="submission" date="2020-10" db="EMBL/GenBank/DDBJ databases">
        <title>High-Quality Genome Resource of Clonostachys rosea strain S41 by Oxford Nanopore Long-Read Sequencing.</title>
        <authorList>
            <person name="Wang H."/>
        </authorList>
    </citation>
    <scope>NUCLEOTIDE SEQUENCE</scope>
    <source>
        <strain evidence="9">S41</strain>
    </source>
</reference>
<comment type="similarity">
    <text evidence="3">Belongs to the nitroreductase family.</text>
</comment>
<dbReference type="EMBL" id="JADCTT010000008">
    <property type="protein sequence ID" value="KAF9749039.1"/>
    <property type="molecule type" value="Genomic_DNA"/>
</dbReference>
<gene>
    <name evidence="9" type="ORF">IM811_016834</name>
</gene>
<dbReference type="FunFam" id="3.40.109.10:FF:000001">
    <property type="entry name" value="Nitroreductase family"/>
    <property type="match status" value="1"/>
</dbReference>
<dbReference type="InterPro" id="IPR033877">
    <property type="entry name" value="Frm2/Hbn1"/>
</dbReference>
<feature type="transmembrane region" description="Helical" evidence="7">
    <location>
        <begin position="9"/>
        <end position="30"/>
    </location>
</feature>
<evidence type="ECO:0000256" key="1">
    <source>
        <dbReference type="ARBA" id="ARBA00004123"/>
    </source>
</evidence>
<comment type="caution">
    <text evidence="9">The sequence shown here is derived from an EMBL/GenBank/DDBJ whole genome shotgun (WGS) entry which is preliminary data.</text>
</comment>
<comment type="subcellular location">
    <subcellularLocation>
        <location evidence="2">Cytoplasm</location>
    </subcellularLocation>
    <subcellularLocation>
        <location evidence="1">Nucleus</location>
    </subcellularLocation>
</comment>
<evidence type="ECO:0000256" key="7">
    <source>
        <dbReference type="SAM" id="Phobius"/>
    </source>
</evidence>
<dbReference type="Pfam" id="PF00881">
    <property type="entry name" value="Nitroreductase"/>
    <property type="match status" value="1"/>
</dbReference>
<evidence type="ECO:0000256" key="2">
    <source>
        <dbReference type="ARBA" id="ARBA00004496"/>
    </source>
</evidence>
<evidence type="ECO:0000313" key="10">
    <source>
        <dbReference type="Proteomes" id="UP000616885"/>
    </source>
</evidence>
<evidence type="ECO:0000256" key="6">
    <source>
        <dbReference type="ARBA" id="ARBA00023242"/>
    </source>
</evidence>